<name>A0ABN1TDI3_9ACTN</name>
<feature type="compositionally biased region" description="Low complexity" evidence="1">
    <location>
        <begin position="101"/>
        <end position="131"/>
    </location>
</feature>
<accession>A0ABN1TDI3</accession>
<dbReference type="EMBL" id="BAAALD010000011">
    <property type="protein sequence ID" value="GAA1076477.1"/>
    <property type="molecule type" value="Genomic_DNA"/>
</dbReference>
<proteinExistence type="predicted"/>
<feature type="compositionally biased region" description="Gly residues" evidence="1">
    <location>
        <begin position="168"/>
        <end position="190"/>
    </location>
</feature>
<protein>
    <recommendedName>
        <fullName evidence="4">ABM domain-containing protein</fullName>
    </recommendedName>
</protein>
<reference evidence="2 3" key="1">
    <citation type="journal article" date="2019" name="Int. J. Syst. Evol. Microbiol.">
        <title>The Global Catalogue of Microorganisms (GCM) 10K type strain sequencing project: providing services to taxonomists for standard genome sequencing and annotation.</title>
        <authorList>
            <consortium name="The Broad Institute Genomics Platform"/>
            <consortium name="The Broad Institute Genome Sequencing Center for Infectious Disease"/>
            <person name="Wu L."/>
            <person name="Ma J."/>
        </authorList>
    </citation>
    <scope>NUCLEOTIDE SEQUENCE [LARGE SCALE GENOMIC DNA]</scope>
    <source>
        <strain evidence="2 3">JCM 13002</strain>
    </source>
</reference>
<keyword evidence="3" id="KW-1185">Reference proteome</keyword>
<comment type="caution">
    <text evidence="2">The sequence shown here is derived from an EMBL/GenBank/DDBJ whole genome shotgun (WGS) entry which is preliminary data.</text>
</comment>
<evidence type="ECO:0008006" key="4">
    <source>
        <dbReference type="Google" id="ProtNLM"/>
    </source>
</evidence>
<organism evidence="2 3">
    <name type="scientific">Kitasatospora arboriphila</name>
    <dbReference type="NCBI Taxonomy" id="258052"/>
    <lineage>
        <taxon>Bacteria</taxon>
        <taxon>Bacillati</taxon>
        <taxon>Actinomycetota</taxon>
        <taxon>Actinomycetes</taxon>
        <taxon>Kitasatosporales</taxon>
        <taxon>Streptomycetaceae</taxon>
        <taxon>Kitasatospora</taxon>
    </lineage>
</organism>
<feature type="region of interest" description="Disordered" evidence="1">
    <location>
        <begin position="79"/>
        <end position="190"/>
    </location>
</feature>
<sequence>MAVVMSMDWAGVTPEQYDTVRDAVDWEEVPAAGGQVHMAWFDAQGLHVTDVWDSQQAFEAFLAQRLAPAVEKAGITGAPRGLLQPAAPPVRRPGSQRRRVAGPAVAARTTAPAATASATAAASAPAAPTTPTRRRRDGGSPHVPGTPARVHDRIAAEAVPRPRAPPVGRGGRPGRGRGNPLGGTGPARPE</sequence>
<evidence type="ECO:0000256" key="1">
    <source>
        <dbReference type="SAM" id="MobiDB-lite"/>
    </source>
</evidence>
<gene>
    <name evidence="2" type="ORF">GCM10009663_17560</name>
</gene>
<evidence type="ECO:0000313" key="3">
    <source>
        <dbReference type="Proteomes" id="UP001499987"/>
    </source>
</evidence>
<dbReference type="Proteomes" id="UP001499987">
    <property type="component" value="Unassembled WGS sequence"/>
</dbReference>
<evidence type="ECO:0000313" key="2">
    <source>
        <dbReference type="EMBL" id="GAA1076477.1"/>
    </source>
</evidence>